<evidence type="ECO:0000256" key="2">
    <source>
        <dbReference type="ARBA" id="ARBA00022490"/>
    </source>
</evidence>
<feature type="non-terminal residue" evidence="4">
    <location>
        <position position="197"/>
    </location>
</feature>
<dbReference type="GO" id="GO:0005178">
    <property type="term" value="F:integrin binding"/>
    <property type="evidence" value="ECO:0007669"/>
    <property type="project" value="TreeGrafter"/>
</dbReference>
<keyword evidence="5" id="KW-1185">Reference proteome</keyword>
<organism evidence="4 5">
    <name type="scientific">Lates japonicus</name>
    <name type="common">Japanese lates</name>
    <dbReference type="NCBI Taxonomy" id="270547"/>
    <lineage>
        <taxon>Eukaryota</taxon>
        <taxon>Metazoa</taxon>
        <taxon>Chordata</taxon>
        <taxon>Craniata</taxon>
        <taxon>Vertebrata</taxon>
        <taxon>Euteleostomi</taxon>
        <taxon>Actinopterygii</taxon>
        <taxon>Neopterygii</taxon>
        <taxon>Teleostei</taxon>
        <taxon>Neoteleostei</taxon>
        <taxon>Acanthomorphata</taxon>
        <taxon>Carangaria</taxon>
        <taxon>Carangaria incertae sedis</taxon>
        <taxon>Centropomidae</taxon>
        <taxon>Lates</taxon>
    </lineage>
</organism>
<comment type="caution">
    <text evidence="4">The sequence shown here is derived from an EMBL/GenBank/DDBJ whole genome shotgun (WGS) entry which is preliminary data.</text>
</comment>
<dbReference type="PANTHER" id="PTHR19981:SF7">
    <property type="entry name" value="TALIN-1"/>
    <property type="match status" value="1"/>
</dbReference>
<evidence type="ECO:0000313" key="5">
    <source>
        <dbReference type="Proteomes" id="UP001279410"/>
    </source>
</evidence>
<dbReference type="GO" id="GO:0051015">
    <property type="term" value="F:actin filament binding"/>
    <property type="evidence" value="ECO:0007669"/>
    <property type="project" value="InterPro"/>
</dbReference>
<dbReference type="InterPro" id="IPR036723">
    <property type="entry name" value="Alpha-catenin/vinculin-like_sf"/>
</dbReference>
<protein>
    <submittedName>
        <fullName evidence="4">Talin-1</fullName>
    </submittedName>
</protein>
<dbReference type="SUPFAM" id="SSF47220">
    <property type="entry name" value="alpha-catenin/vinculin-like"/>
    <property type="match status" value="1"/>
</dbReference>
<evidence type="ECO:0000313" key="4">
    <source>
        <dbReference type="EMBL" id="GLD65045.1"/>
    </source>
</evidence>
<dbReference type="Pfam" id="PF21896">
    <property type="entry name" value="Talin_IBS2B"/>
    <property type="match status" value="1"/>
</dbReference>
<dbReference type="GO" id="GO:0030036">
    <property type="term" value="P:actin cytoskeleton organization"/>
    <property type="evidence" value="ECO:0007669"/>
    <property type="project" value="TreeGrafter"/>
</dbReference>
<accession>A0AAD3N4T5</accession>
<gene>
    <name evidence="4" type="ORF">AKAME5_002930100</name>
</gene>
<comment type="subcellular location">
    <subcellularLocation>
        <location evidence="1">Cytoplasm</location>
    </subcellularLocation>
</comment>
<dbReference type="GO" id="GO:0005737">
    <property type="term" value="C:cytoplasm"/>
    <property type="evidence" value="ECO:0007669"/>
    <property type="project" value="UniProtKB-SubCell"/>
</dbReference>
<dbReference type="AlphaFoldDB" id="A0AAD3N4T5"/>
<reference evidence="4" key="1">
    <citation type="submission" date="2022-08" db="EMBL/GenBank/DDBJ databases">
        <title>Genome sequencing of akame (Lates japonicus).</title>
        <authorList>
            <person name="Hashiguchi Y."/>
            <person name="Takahashi H."/>
        </authorList>
    </citation>
    <scope>NUCLEOTIDE SEQUENCE</scope>
    <source>
        <strain evidence="4">Kochi</strain>
    </source>
</reference>
<feature type="domain" description="Talin IBS2B" evidence="3">
    <location>
        <begin position="7"/>
        <end position="97"/>
    </location>
</feature>
<name>A0AAD3N4T5_LATJO</name>
<dbReference type="Proteomes" id="UP001279410">
    <property type="component" value="Unassembled WGS sequence"/>
</dbReference>
<dbReference type="GO" id="GO:0005886">
    <property type="term" value="C:plasma membrane"/>
    <property type="evidence" value="ECO:0007669"/>
    <property type="project" value="TreeGrafter"/>
</dbReference>
<evidence type="ECO:0000256" key="1">
    <source>
        <dbReference type="ARBA" id="ARBA00004496"/>
    </source>
</evidence>
<evidence type="ECO:0000259" key="3">
    <source>
        <dbReference type="Pfam" id="PF21896"/>
    </source>
</evidence>
<dbReference type="Gene3D" id="1.20.1420.10">
    <property type="entry name" value="Talin, central domain"/>
    <property type="match status" value="1"/>
</dbReference>
<keyword evidence="2" id="KW-0963">Cytoplasm</keyword>
<proteinExistence type="predicted"/>
<dbReference type="EMBL" id="BRZM01005649">
    <property type="protein sequence ID" value="GLD65045.1"/>
    <property type="molecule type" value="Genomic_DNA"/>
</dbReference>
<dbReference type="PANTHER" id="PTHR19981">
    <property type="entry name" value="TALIN"/>
    <property type="match status" value="1"/>
</dbReference>
<dbReference type="GO" id="GO:0098609">
    <property type="term" value="P:cell-cell adhesion"/>
    <property type="evidence" value="ECO:0007669"/>
    <property type="project" value="TreeGrafter"/>
</dbReference>
<sequence>LEKCSQDLGTSTKAVSSAIAQLLSEATQGNENYTGMAARDVAQALKSLASGARGVAATTDDPQARNAMLDCAGDVMDKSANLIEETKRAIAKPGDAESMCARPGATMIFAERGKVAVLSTPHSHRTARPACCAQGRSFVRGHHDEDSKNKAMADGLVLLPVRQRKNGHGITFVARLFCAERQRKERTYEENASLYRL</sequence>
<dbReference type="GO" id="GO:0005925">
    <property type="term" value="C:focal adhesion"/>
    <property type="evidence" value="ECO:0007669"/>
    <property type="project" value="TreeGrafter"/>
</dbReference>
<dbReference type="InterPro" id="IPR054082">
    <property type="entry name" value="Talin_IBS2B"/>
</dbReference>